<comment type="caution">
    <text evidence="2">The sequence shown here is derived from an EMBL/GenBank/DDBJ whole genome shotgun (WGS) entry which is preliminary data.</text>
</comment>
<gene>
    <name evidence="2" type="ORF">AW10_04242</name>
</gene>
<feature type="transmembrane region" description="Helical" evidence="1">
    <location>
        <begin position="55"/>
        <end position="74"/>
    </location>
</feature>
<evidence type="ECO:0000256" key="1">
    <source>
        <dbReference type="SAM" id="Phobius"/>
    </source>
</evidence>
<name>A0A011NE14_9PROT</name>
<feature type="transmembrane region" description="Helical" evidence="1">
    <location>
        <begin position="112"/>
        <end position="129"/>
    </location>
</feature>
<feature type="transmembrane region" description="Helical" evidence="1">
    <location>
        <begin position="86"/>
        <end position="106"/>
    </location>
</feature>
<keyword evidence="1" id="KW-1133">Transmembrane helix</keyword>
<organism evidence="2 3">
    <name type="scientific">Candidatus Accumulibacter appositus</name>
    <dbReference type="NCBI Taxonomy" id="1454003"/>
    <lineage>
        <taxon>Bacteria</taxon>
        <taxon>Pseudomonadati</taxon>
        <taxon>Pseudomonadota</taxon>
        <taxon>Betaproteobacteria</taxon>
        <taxon>Candidatus Accumulibacter</taxon>
    </lineage>
</organism>
<reference evidence="2 3" key="1">
    <citation type="submission" date="2014-02" db="EMBL/GenBank/DDBJ databases">
        <title>Expanding our view of genomic diversity in Candidatus Accumulibacter clades.</title>
        <authorList>
            <person name="Skennerton C.T."/>
            <person name="Barr J.J."/>
            <person name="Slater F.R."/>
            <person name="Bond P.L."/>
            <person name="Tyson G.W."/>
        </authorList>
    </citation>
    <scope>NUCLEOTIDE SEQUENCE [LARGE SCALE GENOMIC DNA]</scope>
    <source>
        <strain evidence="3">BA-92</strain>
    </source>
</reference>
<dbReference type="STRING" id="1454003.AW10_04242"/>
<dbReference type="EMBL" id="JEMX01000181">
    <property type="protein sequence ID" value="EXI73371.1"/>
    <property type="molecule type" value="Genomic_DNA"/>
</dbReference>
<sequence>MRNEQSGLITSLASHCWRLLSFRGDWKSMPDSAAFVWLAMGATLLGGLTEQLVRGRSLDVAVLSAVVWVGFILAVSRHGRIFNRRFAGALALLSIGIEGLLVLTIWIPAAEWPVAIWAGVAVMHLLFQANDASAAAGR</sequence>
<accession>A0A011NE14</accession>
<keyword evidence="1" id="KW-0472">Membrane</keyword>
<dbReference type="AlphaFoldDB" id="A0A011NE14"/>
<evidence type="ECO:0000313" key="2">
    <source>
        <dbReference type="EMBL" id="EXI73371.1"/>
    </source>
</evidence>
<dbReference type="PATRIC" id="fig|1454003.3.peg.4302"/>
<evidence type="ECO:0000313" key="3">
    <source>
        <dbReference type="Proteomes" id="UP000021816"/>
    </source>
</evidence>
<protein>
    <submittedName>
        <fullName evidence="2">Uncharacterized protein</fullName>
    </submittedName>
</protein>
<keyword evidence="1" id="KW-0812">Transmembrane</keyword>
<dbReference type="Proteomes" id="UP000021816">
    <property type="component" value="Unassembled WGS sequence"/>
</dbReference>
<feature type="transmembrane region" description="Helical" evidence="1">
    <location>
        <begin position="32"/>
        <end position="49"/>
    </location>
</feature>
<proteinExistence type="predicted"/>